<proteinExistence type="predicted"/>
<dbReference type="PROSITE" id="PS00028">
    <property type="entry name" value="ZINC_FINGER_C2H2_1"/>
    <property type="match status" value="5"/>
</dbReference>
<sequence length="369" mass="41878">MTGRASFNHNGGSGGLPDDQDLLSEFDGPVHPEMQDEIAYQPHHVTGHQCHVCHKFFTNFKGLQQHLIIHTDERPFKCEVCGQTFRFKSNLFEHASVHTGSTPYSCPYCQKMCRLKGNLKKHLRTHVTTKEELEAAWRPFAKIDPARRKSAPYQTSSARMASLREPFSDLQDDNGLSYATSSSTTTFGVPRLRKKNAGLGTAADWIKKIKCGELLPQVDLEEKIRRFEHYILSEHQNAGQEELLETAKSIAFETHHCPVCNLIFMNKDDCDSHCRVEHANMRSVTDYFCEKCFRSFADKASHAQHEKYHLRVAALFQEGELSSTEPEIVLPDPEQLQNIIEEAMSAMMLQGQAPVPVDDGMFQAAEVYY</sequence>
<evidence type="ECO:0000256" key="4">
    <source>
        <dbReference type="ARBA" id="ARBA00022833"/>
    </source>
</evidence>
<evidence type="ECO:0000256" key="6">
    <source>
        <dbReference type="SAM" id="MobiDB-lite"/>
    </source>
</evidence>
<keyword evidence="2" id="KW-0677">Repeat</keyword>
<reference evidence="9" key="1">
    <citation type="submission" date="2011-07" db="EMBL/GenBank/DDBJ databases">
        <authorList>
            <consortium name="Caenorhabditis brenneri Sequencing and Analysis Consortium"/>
            <person name="Wilson R.K."/>
        </authorList>
    </citation>
    <scope>NUCLEOTIDE SEQUENCE [LARGE SCALE GENOMIC DNA]</scope>
    <source>
        <strain evidence="9">PB2801</strain>
    </source>
</reference>
<feature type="domain" description="C2H2-type" evidence="7">
    <location>
        <begin position="76"/>
        <end position="103"/>
    </location>
</feature>
<dbReference type="GO" id="GO:0005634">
    <property type="term" value="C:nucleus"/>
    <property type="evidence" value="ECO:0007669"/>
    <property type="project" value="TreeGrafter"/>
</dbReference>
<evidence type="ECO:0000256" key="2">
    <source>
        <dbReference type="ARBA" id="ARBA00022737"/>
    </source>
</evidence>
<keyword evidence="1" id="KW-0479">Metal-binding</keyword>
<gene>
    <name evidence="8" type="ORF">CAEBREN_06681</name>
</gene>
<evidence type="ECO:0000313" key="8">
    <source>
        <dbReference type="EMBL" id="EGT49773.1"/>
    </source>
</evidence>
<keyword evidence="4" id="KW-0862">Zinc</keyword>
<dbReference type="Pfam" id="PF00096">
    <property type="entry name" value="zf-C2H2"/>
    <property type="match status" value="2"/>
</dbReference>
<dbReference type="EMBL" id="GL379790">
    <property type="protein sequence ID" value="EGT49773.1"/>
    <property type="molecule type" value="Genomic_DNA"/>
</dbReference>
<keyword evidence="9" id="KW-1185">Reference proteome</keyword>
<dbReference type="OrthoDB" id="654211at2759"/>
<feature type="region of interest" description="Disordered" evidence="6">
    <location>
        <begin position="1"/>
        <end position="21"/>
    </location>
</feature>
<dbReference type="PANTHER" id="PTHR24409">
    <property type="entry name" value="ZINC FINGER PROTEIN 142"/>
    <property type="match status" value="1"/>
</dbReference>
<dbReference type="InterPro" id="IPR013087">
    <property type="entry name" value="Znf_C2H2_type"/>
</dbReference>
<protein>
    <recommendedName>
        <fullName evidence="7">C2H2-type domain-containing protein</fullName>
    </recommendedName>
</protein>
<evidence type="ECO:0000256" key="3">
    <source>
        <dbReference type="ARBA" id="ARBA00022771"/>
    </source>
</evidence>
<name>G0MD18_CAEBE</name>
<dbReference type="eggNOG" id="KOG1721">
    <property type="taxonomic scope" value="Eukaryota"/>
</dbReference>
<evidence type="ECO:0000313" key="9">
    <source>
        <dbReference type="Proteomes" id="UP000008068"/>
    </source>
</evidence>
<feature type="domain" description="C2H2-type" evidence="7">
    <location>
        <begin position="48"/>
        <end position="75"/>
    </location>
</feature>
<evidence type="ECO:0000259" key="7">
    <source>
        <dbReference type="PROSITE" id="PS50157"/>
    </source>
</evidence>
<dbReference type="InParanoid" id="G0MD18"/>
<dbReference type="InterPro" id="IPR036236">
    <property type="entry name" value="Znf_C2H2_sf"/>
</dbReference>
<dbReference type="FunFam" id="3.30.160.60:FF:000295">
    <property type="entry name" value="zinc finger protein 19"/>
    <property type="match status" value="1"/>
</dbReference>
<dbReference type="Proteomes" id="UP000008068">
    <property type="component" value="Unassembled WGS sequence"/>
</dbReference>
<dbReference type="Gene3D" id="3.30.160.60">
    <property type="entry name" value="Classic Zinc Finger"/>
    <property type="match status" value="3"/>
</dbReference>
<feature type="domain" description="C2H2-type" evidence="7">
    <location>
        <begin position="104"/>
        <end position="131"/>
    </location>
</feature>
<evidence type="ECO:0000256" key="5">
    <source>
        <dbReference type="PROSITE-ProRule" id="PRU00042"/>
    </source>
</evidence>
<dbReference type="OMA" id="MRMMEDQ"/>
<dbReference type="GO" id="GO:0008270">
    <property type="term" value="F:zinc ion binding"/>
    <property type="evidence" value="ECO:0007669"/>
    <property type="project" value="UniProtKB-KW"/>
</dbReference>
<dbReference type="SUPFAM" id="SSF57667">
    <property type="entry name" value="beta-beta-alpha zinc fingers"/>
    <property type="match status" value="2"/>
</dbReference>
<dbReference type="FunFam" id="3.30.160.60:FF:000065">
    <property type="entry name" value="B-cell CLL/lymphoma 6, member B"/>
    <property type="match status" value="1"/>
</dbReference>
<evidence type="ECO:0000256" key="1">
    <source>
        <dbReference type="ARBA" id="ARBA00022723"/>
    </source>
</evidence>
<dbReference type="SMART" id="SM00355">
    <property type="entry name" value="ZnF_C2H2"/>
    <property type="match status" value="5"/>
</dbReference>
<accession>G0MD18</accession>
<dbReference type="STRING" id="135651.G0MD18"/>
<dbReference type="HOGENOM" id="CLU_069900_0_0_1"/>
<keyword evidence="3 5" id="KW-0863">Zinc-finger</keyword>
<dbReference type="AlphaFoldDB" id="G0MD18"/>
<organism evidence="9">
    <name type="scientific">Caenorhabditis brenneri</name>
    <name type="common">Nematode worm</name>
    <dbReference type="NCBI Taxonomy" id="135651"/>
    <lineage>
        <taxon>Eukaryota</taxon>
        <taxon>Metazoa</taxon>
        <taxon>Ecdysozoa</taxon>
        <taxon>Nematoda</taxon>
        <taxon>Chromadorea</taxon>
        <taxon>Rhabditida</taxon>
        <taxon>Rhabditina</taxon>
        <taxon>Rhabditomorpha</taxon>
        <taxon>Rhabditoidea</taxon>
        <taxon>Rhabditidae</taxon>
        <taxon>Peloderinae</taxon>
        <taxon>Caenorhabditis</taxon>
    </lineage>
</organism>
<feature type="compositionally biased region" description="Polar residues" evidence="6">
    <location>
        <begin position="1"/>
        <end position="10"/>
    </location>
</feature>
<dbReference type="PROSITE" id="PS50157">
    <property type="entry name" value="ZINC_FINGER_C2H2_2"/>
    <property type="match status" value="4"/>
</dbReference>
<dbReference type="GO" id="GO:0000981">
    <property type="term" value="F:DNA-binding transcription factor activity, RNA polymerase II-specific"/>
    <property type="evidence" value="ECO:0007669"/>
    <property type="project" value="TreeGrafter"/>
</dbReference>
<feature type="domain" description="C2H2-type" evidence="7">
    <location>
        <begin position="287"/>
        <end position="309"/>
    </location>
</feature>
<dbReference type="GO" id="GO:0000977">
    <property type="term" value="F:RNA polymerase II transcription regulatory region sequence-specific DNA binding"/>
    <property type="evidence" value="ECO:0007669"/>
    <property type="project" value="TreeGrafter"/>
</dbReference>
<dbReference type="PANTHER" id="PTHR24409:SF295">
    <property type="entry name" value="AZ2-RELATED"/>
    <property type="match status" value="1"/>
</dbReference>